<dbReference type="AlphaFoldDB" id="V8RCC6"/>
<protein>
    <submittedName>
        <fullName evidence="1">Uncharacterized protein</fullName>
    </submittedName>
</protein>
<dbReference type="EMBL" id="AYMZ01000003">
    <property type="protein sequence ID" value="ETF09771.1"/>
    <property type="molecule type" value="Genomic_DNA"/>
</dbReference>
<sequence>MAWDSKRQFLIDTNPFGGGGDKDKIDKKAVAKEARIGFRVAAMGRKKD</sequence>
<evidence type="ECO:0000313" key="1">
    <source>
        <dbReference type="EMBL" id="ETF09771.1"/>
    </source>
</evidence>
<gene>
    <name evidence="1" type="ORF">PMO01_03180</name>
</gene>
<dbReference type="Proteomes" id="UP000024771">
    <property type="component" value="Chromosome"/>
</dbReference>
<dbReference type="PATRIC" id="fig|1395516.4.peg.648"/>
<comment type="caution">
    <text evidence="1">The sequence shown here is derived from an EMBL/GenBank/DDBJ whole genome shotgun (WGS) entry which is preliminary data.</text>
</comment>
<name>V8RCC6_9PSED</name>
<accession>V8RCC6</accession>
<reference evidence="1" key="1">
    <citation type="journal article" date="2014" name="Genome Announc.">
        <title>Draft Genome Sequence of Pseudomonas moraviensis R28-S.</title>
        <authorList>
            <person name="Hunter S.S."/>
            <person name="Yano H."/>
            <person name="Loftie-Eaton W."/>
            <person name="Hughes J."/>
            <person name="De Gelder L."/>
            <person name="Stragier P."/>
            <person name="De Vos P."/>
            <person name="Settles M.L."/>
            <person name="Top E.M."/>
        </authorList>
    </citation>
    <scope>NUCLEOTIDE SEQUENCE [LARGE SCALE GENOMIC DNA]</scope>
    <source>
        <strain evidence="1">R28-S</strain>
    </source>
</reference>
<dbReference type="HOGENOM" id="CLU_3156833_0_0_6"/>
<dbReference type="RefSeq" id="WP_024011548.1">
    <property type="nucleotide sequence ID" value="NZ_CM002330.1"/>
</dbReference>
<organism evidence="1">
    <name type="scientific">Pseudomonas moraviensis R28-S</name>
    <dbReference type="NCBI Taxonomy" id="1395516"/>
    <lineage>
        <taxon>Bacteria</taxon>
        <taxon>Pseudomonadati</taxon>
        <taxon>Pseudomonadota</taxon>
        <taxon>Gammaproteobacteria</taxon>
        <taxon>Pseudomonadales</taxon>
        <taxon>Pseudomonadaceae</taxon>
        <taxon>Pseudomonas</taxon>
    </lineage>
</organism>
<proteinExistence type="predicted"/>